<protein>
    <recommendedName>
        <fullName evidence="4">Heterochromatin protein 1-binding protein 3</fullName>
    </recommendedName>
</protein>
<evidence type="ECO:0000313" key="3">
    <source>
        <dbReference type="Proteomes" id="UP000190648"/>
    </source>
</evidence>
<accession>A0A1V4KPF5</accession>
<dbReference type="STRING" id="372326.A0A1V4KPF5"/>
<feature type="region of interest" description="Disordered" evidence="1">
    <location>
        <begin position="1"/>
        <end position="117"/>
    </location>
</feature>
<gene>
    <name evidence="2" type="ORF">AV530_011433</name>
</gene>
<organism evidence="2 3">
    <name type="scientific">Patagioenas fasciata monilis</name>
    <dbReference type="NCBI Taxonomy" id="372326"/>
    <lineage>
        <taxon>Eukaryota</taxon>
        <taxon>Metazoa</taxon>
        <taxon>Chordata</taxon>
        <taxon>Craniata</taxon>
        <taxon>Vertebrata</taxon>
        <taxon>Euteleostomi</taxon>
        <taxon>Archelosauria</taxon>
        <taxon>Archosauria</taxon>
        <taxon>Dinosauria</taxon>
        <taxon>Saurischia</taxon>
        <taxon>Theropoda</taxon>
        <taxon>Coelurosauria</taxon>
        <taxon>Aves</taxon>
        <taxon>Neognathae</taxon>
        <taxon>Neoaves</taxon>
        <taxon>Columbimorphae</taxon>
        <taxon>Columbiformes</taxon>
        <taxon>Columbidae</taxon>
        <taxon>Patagioenas</taxon>
    </lineage>
</organism>
<dbReference type="Proteomes" id="UP000190648">
    <property type="component" value="Unassembled WGS sequence"/>
</dbReference>
<evidence type="ECO:0000313" key="2">
    <source>
        <dbReference type="EMBL" id="OPJ86291.1"/>
    </source>
</evidence>
<dbReference type="OrthoDB" id="7684689at2759"/>
<evidence type="ECO:0000256" key="1">
    <source>
        <dbReference type="SAM" id="MobiDB-lite"/>
    </source>
</evidence>
<dbReference type="AlphaFoldDB" id="A0A1V4KPF5"/>
<proteinExistence type="predicted"/>
<evidence type="ECO:0008006" key="4">
    <source>
        <dbReference type="Google" id="ProtNLM"/>
    </source>
</evidence>
<comment type="caution">
    <text evidence="2">The sequence shown here is derived from an EMBL/GenBank/DDBJ whole genome shotgun (WGS) entry which is preliminary data.</text>
</comment>
<feature type="compositionally biased region" description="Basic and acidic residues" evidence="1">
    <location>
        <begin position="95"/>
        <end position="117"/>
    </location>
</feature>
<name>A0A1V4KPF5_PATFA</name>
<feature type="compositionally biased region" description="Basic and acidic residues" evidence="1">
    <location>
        <begin position="57"/>
        <end position="68"/>
    </location>
</feature>
<sequence>MATDLSEAEPVHHKALPLLTGAQLIHTDKLSEKAEDDTMPIRRAVNSASRKTPPKSKPAEGEEVKADAEATSEESASVGEEQESETLPAASAEAEQPKEPENEGKEETKSSEETKKE</sequence>
<reference evidence="2 3" key="1">
    <citation type="submission" date="2016-02" db="EMBL/GenBank/DDBJ databases">
        <title>Band-tailed pigeon sequencing and assembly.</title>
        <authorList>
            <person name="Soares A.E."/>
            <person name="Novak B.J."/>
            <person name="Rice E.S."/>
            <person name="O'Connell B."/>
            <person name="Chang D."/>
            <person name="Weber S."/>
            <person name="Shapiro B."/>
        </authorList>
    </citation>
    <scope>NUCLEOTIDE SEQUENCE [LARGE SCALE GENOMIC DNA]</scope>
    <source>
        <strain evidence="2">BTP2013</strain>
        <tissue evidence="2">Blood</tissue>
    </source>
</reference>
<dbReference type="EMBL" id="LSYS01002427">
    <property type="protein sequence ID" value="OPJ86291.1"/>
    <property type="molecule type" value="Genomic_DNA"/>
</dbReference>
<keyword evidence="3" id="KW-1185">Reference proteome</keyword>